<evidence type="ECO:0000256" key="4">
    <source>
        <dbReference type="ARBA" id="ARBA00022989"/>
    </source>
</evidence>
<dbReference type="KEGG" id="qsa:O6P43_002050"/>
<gene>
    <name evidence="8" type="ORF">O6P43_002050</name>
</gene>
<evidence type="ECO:0000313" key="8">
    <source>
        <dbReference type="EMBL" id="KAJ7978537.1"/>
    </source>
</evidence>
<keyword evidence="5 6" id="KW-0472">Membrane</keyword>
<feature type="domain" description="3-oxo-5-alpha-steroid 4-dehydrogenase C-terminal" evidence="7">
    <location>
        <begin position="227"/>
        <end position="338"/>
    </location>
</feature>
<dbReference type="Gene3D" id="1.20.120.1630">
    <property type="match status" value="1"/>
</dbReference>
<sequence>MEVGLVQLLRAVWIAGTLSIIIASLPTSRLSSFRAAMLGFAKRGKIMNSSSNKFTVPQRCFLHFYSVAVVWTTFLVVTTWIYASRMAPIASAPFIFSTITSYLIGGSHIFSSHESPSTQFQHSYVVWRAVFLLLLMEVQVLRRLFETIYVFSYSPSARMHIFGYLTGFFFYTAVPLSMCCDLAPGIYKFTANQVTDFIVKSKNQMPAVEFAFSRFVGPFVNLGWPQWLGAAIFFWGWMHQCRCHAILGLIRAHSKQLDKYAIPHGDWFEIVSSPHYFSEIVIYAGLLVASGGANLTIWLLFCFVVANLAFAAAETQRWYFQKFEDYPRSRFAIIPFIF</sequence>
<dbReference type="Pfam" id="PF02544">
    <property type="entry name" value="Steroid_dh"/>
    <property type="match status" value="1"/>
</dbReference>
<evidence type="ECO:0000313" key="9">
    <source>
        <dbReference type="Proteomes" id="UP001163823"/>
    </source>
</evidence>
<dbReference type="PANTHER" id="PTHR14624">
    <property type="entry name" value="DFG10 PROTEIN"/>
    <property type="match status" value="1"/>
</dbReference>
<keyword evidence="9" id="KW-1185">Reference proteome</keyword>
<dbReference type="GO" id="GO:0003865">
    <property type="term" value="F:3-oxo-5-alpha-steroid 4-dehydrogenase activity"/>
    <property type="evidence" value="ECO:0007669"/>
    <property type="project" value="TreeGrafter"/>
</dbReference>
<feature type="transmembrane region" description="Helical" evidence="6">
    <location>
        <begin position="161"/>
        <end position="183"/>
    </location>
</feature>
<keyword evidence="4 6" id="KW-1133">Transmembrane helix</keyword>
<proteinExistence type="predicted"/>
<dbReference type="AlphaFoldDB" id="A0AAD7QBN4"/>
<dbReference type="GO" id="GO:0006488">
    <property type="term" value="P:dolichol-linked oligosaccharide biosynthetic process"/>
    <property type="evidence" value="ECO:0007669"/>
    <property type="project" value="InterPro"/>
</dbReference>
<dbReference type="PROSITE" id="PS50244">
    <property type="entry name" value="S5A_REDUCTASE"/>
    <property type="match status" value="1"/>
</dbReference>
<dbReference type="EMBL" id="JARAOO010000002">
    <property type="protein sequence ID" value="KAJ7978537.1"/>
    <property type="molecule type" value="Genomic_DNA"/>
</dbReference>
<evidence type="ECO:0000256" key="6">
    <source>
        <dbReference type="SAM" id="Phobius"/>
    </source>
</evidence>
<protein>
    <submittedName>
        <fullName evidence="8">Polyprenol reductase 2-like</fullName>
    </submittedName>
</protein>
<feature type="transmembrane region" description="Helical" evidence="6">
    <location>
        <begin position="280"/>
        <end position="313"/>
    </location>
</feature>
<comment type="pathway">
    <text evidence="2">Protein modification; protein glycosylation.</text>
</comment>
<comment type="subcellular location">
    <subcellularLocation>
        <location evidence="1">Endomembrane system</location>
        <topology evidence="1">Multi-pass membrane protein</topology>
    </subcellularLocation>
</comment>
<comment type="caution">
    <text evidence="8">The sequence shown here is derived from an EMBL/GenBank/DDBJ whole genome shotgun (WGS) entry which is preliminary data.</text>
</comment>
<dbReference type="InterPro" id="IPR001104">
    <property type="entry name" value="3-oxo-5_a-steroid_4-DH_C"/>
</dbReference>
<reference evidence="8" key="1">
    <citation type="journal article" date="2023" name="Science">
        <title>Elucidation of the pathway for biosynthesis of saponin adjuvants from the soapbark tree.</title>
        <authorList>
            <person name="Reed J."/>
            <person name="Orme A."/>
            <person name="El-Demerdash A."/>
            <person name="Owen C."/>
            <person name="Martin L.B.B."/>
            <person name="Misra R.C."/>
            <person name="Kikuchi S."/>
            <person name="Rejzek M."/>
            <person name="Martin A.C."/>
            <person name="Harkess A."/>
            <person name="Leebens-Mack J."/>
            <person name="Louveau T."/>
            <person name="Stephenson M.J."/>
            <person name="Osbourn A."/>
        </authorList>
    </citation>
    <scope>NUCLEOTIDE SEQUENCE</scope>
    <source>
        <strain evidence="8">S10</strain>
    </source>
</reference>
<evidence type="ECO:0000256" key="3">
    <source>
        <dbReference type="ARBA" id="ARBA00022692"/>
    </source>
</evidence>
<feature type="transmembrane region" description="Helical" evidence="6">
    <location>
        <begin position="89"/>
        <end position="110"/>
    </location>
</feature>
<accession>A0AAD7QBN4</accession>
<evidence type="ECO:0000256" key="5">
    <source>
        <dbReference type="ARBA" id="ARBA00023136"/>
    </source>
</evidence>
<name>A0AAD7QBN4_QUISA</name>
<feature type="transmembrane region" description="Helical" evidence="6">
    <location>
        <begin position="122"/>
        <end position="141"/>
    </location>
</feature>
<dbReference type="PANTHER" id="PTHR14624:SF0">
    <property type="entry name" value="POLYPRENOL REDUCTASE"/>
    <property type="match status" value="1"/>
</dbReference>
<dbReference type="GO" id="GO:0005783">
    <property type="term" value="C:endoplasmic reticulum"/>
    <property type="evidence" value="ECO:0007669"/>
    <property type="project" value="TreeGrafter"/>
</dbReference>
<keyword evidence="3 6" id="KW-0812">Transmembrane</keyword>
<evidence type="ECO:0000259" key="7">
    <source>
        <dbReference type="Pfam" id="PF02544"/>
    </source>
</evidence>
<feature type="transmembrane region" description="Helical" evidence="6">
    <location>
        <begin position="62"/>
        <end position="83"/>
    </location>
</feature>
<dbReference type="InterPro" id="IPR039698">
    <property type="entry name" value="Dfg10/SRD5A3"/>
</dbReference>
<evidence type="ECO:0000256" key="1">
    <source>
        <dbReference type="ARBA" id="ARBA00004127"/>
    </source>
</evidence>
<feature type="transmembrane region" description="Helical" evidence="6">
    <location>
        <begin position="12"/>
        <end position="41"/>
    </location>
</feature>
<dbReference type="GO" id="GO:0016095">
    <property type="term" value="P:polyprenol catabolic process"/>
    <property type="evidence" value="ECO:0007669"/>
    <property type="project" value="TreeGrafter"/>
</dbReference>
<evidence type="ECO:0000256" key="2">
    <source>
        <dbReference type="ARBA" id="ARBA00004922"/>
    </source>
</evidence>
<dbReference type="Proteomes" id="UP001163823">
    <property type="component" value="Chromosome 2"/>
</dbReference>
<organism evidence="8 9">
    <name type="scientific">Quillaja saponaria</name>
    <name type="common">Soap bark tree</name>
    <dbReference type="NCBI Taxonomy" id="32244"/>
    <lineage>
        <taxon>Eukaryota</taxon>
        <taxon>Viridiplantae</taxon>
        <taxon>Streptophyta</taxon>
        <taxon>Embryophyta</taxon>
        <taxon>Tracheophyta</taxon>
        <taxon>Spermatophyta</taxon>
        <taxon>Magnoliopsida</taxon>
        <taxon>eudicotyledons</taxon>
        <taxon>Gunneridae</taxon>
        <taxon>Pentapetalae</taxon>
        <taxon>rosids</taxon>
        <taxon>fabids</taxon>
        <taxon>Fabales</taxon>
        <taxon>Quillajaceae</taxon>
        <taxon>Quillaja</taxon>
    </lineage>
</organism>